<evidence type="ECO:0000256" key="3">
    <source>
        <dbReference type="ARBA" id="ARBA00022763"/>
    </source>
</evidence>
<dbReference type="GO" id="GO:0005524">
    <property type="term" value="F:ATP binding"/>
    <property type="evidence" value="ECO:0007669"/>
    <property type="project" value="UniProtKB-KW"/>
</dbReference>
<dbReference type="InterPro" id="IPR027417">
    <property type="entry name" value="P-loop_NTPase"/>
</dbReference>
<keyword evidence="6" id="KW-0269">Exonuclease</keyword>
<keyword evidence="5 12" id="KW-0347">Helicase</keyword>
<evidence type="ECO:0000256" key="8">
    <source>
        <dbReference type="ARBA" id="ARBA00023125"/>
    </source>
</evidence>
<keyword evidence="3" id="KW-0227">DNA damage</keyword>
<keyword evidence="4" id="KW-0378">Hydrolase</keyword>
<dbReference type="GO" id="GO:0006310">
    <property type="term" value="P:DNA recombination"/>
    <property type="evidence" value="ECO:0007669"/>
    <property type="project" value="TreeGrafter"/>
</dbReference>
<evidence type="ECO:0000256" key="1">
    <source>
        <dbReference type="ARBA" id="ARBA00022722"/>
    </source>
</evidence>
<dbReference type="Pfam" id="PF21445">
    <property type="entry name" value="ADDB_N"/>
    <property type="match status" value="1"/>
</dbReference>
<evidence type="ECO:0000259" key="10">
    <source>
        <dbReference type="Pfam" id="PF12705"/>
    </source>
</evidence>
<keyword evidence="1" id="KW-0540">Nuclease</keyword>
<reference evidence="12 13" key="1">
    <citation type="submission" date="2019-08" db="EMBL/GenBank/DDBJ databases">
        <title>In-depth cultivation of the pig gut microbiome towards novel bacterial diversity and tailored functional studies.</title>
        <authorList>
            <person name="Wylensek D."/>
            <person name="Hitch T.C.A."/>
            <person name="Clavel T."/>
        </authorList>
    </citation>
    <scope>NUCLEOTIDE SEQUENCE [LARGE SCALE GENOMIC DNA]</scope>
    <source>
        <strain evidence="12 13">Bifido-178-WT-2B</strain>
    </source>
</reference>
<dbReference type="AlphaFoldDB" id="A0A6A8MEF3"/>
<dbReference type="Proteomes" id="UP000438120">
    <property type="component" value="Unassembled WGS sequence"/>
</dbReference>
<feature type="domain" description="ATP-dependent helicase/deoxyribonuclease subunit B N-terminal" evidence="11">
    <location>
        <begin position="28"/>
        <end position="280"/>
    </location>
</feature>
<dbReference type="GO" id="GO:0006281">
    <property type="term" value="P:DNA repair"/>
    <property type="evidence" value="ECO:0007669"/>
    <property type="project" value="UniProtKB-KW"/>
</dbReference>
<dbReference type="RefSeq" id="WP_326831999.1">
    <property type="nucleotide sequence ID" value="NZ_VUMX01000013.1"/>
</dbReference>
<gene>
    <name evidence="12" type="ORF">FYJ62_05835</name>
</gene>
<name>A0A6A8MEF3_9LACO</name>
<keyword evidence="13" id="KW-1185">Reference proteome</keyword>
<evidence type="ECO:0000256" key="9">
    <source>
        <dbReference type="ARBA" id="ARBA00023204"/>
    </source>
</evidence>
<keyword evidence="2" id="KW-0547">Nucleotide-binding</keyword>
<dbReference type="Pfam" id="PF12705">
    <property type="entry name" value="PDDEXK_1"/>
    <property type="match status" value="1"/>
</dbReference>
<protein>
    <submittedName>
        <fullName evidence="12">ATP-dependent helicase</fullName>
    </submittedName>
</protein>
<keyword evidence="8" id="KW-0238">DNA-binding</keyword>
<accession>A0A6A8MEF3</accession>
<keyword evidence="9" id="KW-0234">DNA repair</keyword>
<organism evidence="12 13">
    <name type="scientific">Lactobacillus porci</name>
    <dbReference type="NCBI Taxonomy" id="2012477"/>
    <lineage>
        <taxon>Bacteria</taxon>
        <taxon>Bacillati</taxon>
        <taxon>Bacillota</taxon>
        <taxon>Bacilli</taxon>
        <taxon>Lactobacillales</taxon>
        <taxon>Lactobacillaceae</taxon>
        <taxon>Lactobacillus</taxon>
    </lineage>
</organism>
<dbReference type="Gene3D" id="3.40.50.300">
    <property type="entry name" value="P-loop containing nucleotide triphosphate hydrolases"/>
    <property type="match status" value="4"/>
</dbReference>
<keyword evidence="7" id="KW-0067">ATP-binding</keyword>
<dbReference type="GO" id="GO:0004386">
    <property type="term" value="F:helicase activity"/>
    <property type="evidence" value="ECO:0007669"/>
    <property type="project" value="UniProtKB-KW"/>
</dbReference>
<evidence type="ECO:0000259" key="11">
    <source>
        <dbReference type="Pfam" id="PF21445"/>
    </source>
</evidence>
<evidence type="ECO:0000313" key="13">
    <source>
        <dbReference type="Proteomes" id="UP000438120"/>
    </source>
</evidence>
<evidence type="ECO:0000256" key="2">
    <source>
        <dbReference type="ARBA" id="ARBA00022741"/>
    </source>
</evidence>
<dbReference type="InterPro" id="IPR049035">
    <property type="entry name" value="ADDB_N"/>
</dbReference>
<evidence type="ECO:0000256" key="4">
    <source>
        <dbReference type="ARBA" id="ARBA00022801"/>
    </source>
</evidence>
<proteinExistence type="predicted"/>
<sequence length="1217" mass="138538">MIKILTGRQYDPLQDELLSRAAKCYLADRQKETFVIVPNHIKFNTEVATIEKVAQIQGQDETSVKNLHVLSFSRLAWYLFKKADISLPESLDDAAAVMILEKIVNQEQEKLRLFQNTHANQGMIKQLYNTILQIHTGRLDLASLLDDAANPAVAGDLDTETADKLHDLNIIYDRFLATILQKHFATKDELNIELNEVLQNNPQLLAGSSFFFTDFSHFSIQEKTTVQLLAVYAENLTLAFKTADGKIAGGVLPGDYDYVVQKTIRDLLGYFREHQLPFQTEAGNFLGHKGAGSPGQADLNQLWLQGSQARARLQNLTLVKADSRYAEAYFVARTIYQQVVTGGASYNDFLVLAPNLQEYETYLLPILRQNRIPFFDDLQQQMKYHPLAIFLEDLAKLYAEPGQTGAILGIMKTRLLIPRGYFIKAAQKHGLDWYALESQKDQAVCQEAERAYLRDVDRLETFVLSHGITHSLWNKSFKDFAKAQITYLDLDDKLIKRLDSLREYFVSRLAKLAGQLKQETDSQTAVTDFFTFLTSEGVSDQLDRWRGSANDAGDLQQAQWPEQVWNLLLQLLKDYLLINPEQFNAQSFFKMLQAAFSEAEFATIPSTLDAVTLSELGMVQKARYKQVFIIGASSGSLPKIENKPAFLTSENLAQLDQFFDEDSYLEDRQDLNNLDQEYQFGGALALASERVYVSYPVINSNNDPLEPSPYYERLLNLAGGREYAQHDLPKIEAGGEELAKQLLLFMTTPQASVGYLTYANLLAKGQSRFLTKLLELTERYIPDRLAAIKQGMAFDNNPENISLELAERLYGKNMSSSVSQLESYYKNSYEYFLNYGLRLRRRSENELDVIQAGNYFHRTFELLVKELKAQGKNIAEMDNLELEQFLAEIRRKIAQEPIYQQLLNDPFNQYLFHAFDKTTSKVARAYRDEQQMTRMHAVFAELPFGPTEKIAGLELPLKKFAGKRKVNIRGKIDRVDLFQGEKHVLGQLIDYKSSEHQFKLAPFANGIDLQMITYLDVLQKNAHLLAAEKQLDLLGAFYQYVTRKLNSINATGSNAVLDAKLLPKADKLGGENWLALKGVYVGNPDWFAEVDDVIKKGLDQEAAGYKSRIYSRVVTKKGGGLRQTQTEFTEDELQLLLEYAEYLIEQAADEIFSGQIKLNPYRMGAENGLRYSDFKDIFFFDEQLPENHYHEIQSMNKDELLAAARQALGKEETEDAE</sequence>
<evidence type="ECO:0000256" key="6">
    <source>
        <dbReference type="ARBA" id="ARBA00022839"/>
    </source>
</evidence>
<dbReference type="PANTHER" id="PTHR30591:SF1">
    <property type="entry name" value="RECBCD ENZYME SUBUNIT RECC"/>
    <property type="match status" value="1"/>
</dbReference>
<dbReference type="GO" id="GO:0003677">
    <property type="term" value="F:DNA binding"/>
    <property type="evidence" value="ECO:0007669"/>
    <property type="project" value="UniProtKB-KW"/>
</dbReference>
<dbReference type="GO" id="GO:0004527">
    <property type="term" value="F:exonuclease activity"/>
    <property type="evidence" value="ECO:0007669"/>
    <property type="project" value="UniProtKB-KW"/>
</dbReference>
<dbReference type="PANTHER" id="PTHR30591">
    <property type="entry name" value="RECBCD ENZYME SUBUNIT RECC"/>
    <property type="match status" value="1"/>
</dbReference>
<dbReference type="EMBL" id="VUMX01000013">
    <property type="protein sequence ID" value="MST87168.1"/>
    <property type="molecule type" value="Genomic_DNA"/>
</dbReference>
<dbReference type="InterPro" id="IPR038726">
    <property type="entry name" value="PDDEXK_AddAB-type"/>
</dbReference>
<evidence type="ECO:0000256" key="5">
    <source>
        <dbReference type="ARBA" id="ARBA00022806"/>
    </source>
</evidence>
<comment type="caution">
    <text evidence="12">The sequence shown here is derived from an EMBL/GenBank/DDBJ whole genome shotgun (WGS) entry which is preliminary data.</text>
</comment>
<evidence type="ECO:0000313" key="12">
    <source>
        <dbReference type="EMBL" id="MST87168.1"/>
    </source>
</evidence>
<feature type="domain" description="PD-(D/E)XK endonuclease-like" evidence="10">
    <location>
        <begin position="816"/>
        <end position="1161"/>
    </location>
</feature>
<evidence type="ECO:0000256" key="7">
    <source>
        <dbReference type="ARBA" id="ARBA00022840"/>
    </source>
</evidence>
<dbReference type="SUPFAM" id="SSF52540">
    <property type="entry name" value="P-loop containing nucleoside triphosphate hydrolases"/>
    <property type="match status" value="1"/>
</dbReference>